<dbReference type="InterPro" id="IPR027267">
    <property type="entry name" value="AH/BAR_dom_sf"/>
</dbReference>
<dbReference type="AlphaFoldDB" id="A0A0P4VMH3"/>
<dbReference type="EMBL" id="GDKW01003719">
    <property type="protein sequence ID" value="JAI52876.1"/>
    <property type="molecule type" value="mRNA"/>
</dbReference>
<reference evidence="2" key="1">
    <citation type="journal article" date="2016" name="PLoS Negl. Trop. Dis.">
        <title>A Deep Insight into the Sialome of Rhodnius neglectus, a Vector of Chagas Disease.</title>
        <authorList>
            <person name="Santiago P.B."/>
            <person name="Assumpcao T.C."/>
            <person name="Araujo C.N."/>
            <person name="Bastos I.M."/>
            <person name="Neves D."/>
            <person name="Silva I.G."/>
            <person name="Charneau S."/>
            <person name="Queiroz R.M."/>
            <person name="Raiol T."/>
            <person name="Oliveira J.V."/>
            <person name="Sousa M.V."/>
            <person name="Calvo E."/>
            <person name="Ribeiro J.M."/>
            <person name="Santana J.M."/>
        </authorList>
    </citation>
    <scope>NUCLEOTIDE SEQUENCE</scope>
    <source>
        <tissue evidence="2">Salivary glands</tissue>
    </source>
</reference>
<organism evidence="2">
    <name type="scientific">Rhodnius neglectus</name>
    <dbReference type="NCBI Taxonomy" id="72488"/>
    <lineage>
        <taxon>Eukaryota</taxon>
        <taxon>Metazoa</taxon>
        <taxon>Ecdysozoa</taxon>
        <taxon>Arthropoda</taxon>
        <taxon>Hexapoda</taxon>
        <taxon>Insecta</taxon>
        <taxon>Pterygota</taxon>
        <taxon>Neoptera</taxon>
        <taxon>Paraneoptera</taxon>
        <taxon>Hemiptera</taxon>
        <taxon>Heteroptera</taxon>
        <taxon>Panheteroptera</taxon>
        <taxon>Cimicomorpha</taxon>
        <taxon>Reduviidae</taxon>
        <taxon>Triatominae</taxon>
        <taxon>Rhodnius</taxon>
    </lineage>
</organism>
<evidence type="ECO:0000256" key="1">
    <source>
        <dbReference type="SAM" id="MobiDB-lite"/>
    </source>
</evidence>
<feature type="region of interest" description="Disordered" evidence="1">
    <location>
        <begin position="292"/>
        <end position="316"/>
    </location>
</feature>
<dbReference type="Gene3D" id="1.20.1270.60">
    <property type="entry name" value="Arfaptin homology (AH) domain/BAR domain"/>
    <property type="match status" value="1"/>
</dbReference>
<name>A0A0P4VMH3_9HEMI</name>
<sequence length="350" mass="39358">MDKANKALRRSGIRLRSVKSGHSSLKLIISDWKESKSAYKSFIANQETAWSDMVKWVSTEHNRGLREVLDHVVQLQGLWTELQTQFLTALKKYQHQFETILESEMQLDKSRAALSCLEVREAKLCKELRKASTKSSVDDLKQIEDKLADVKMAIQNAQMEVAANTTENESIKMLLMKEGLVNLSQQYFEFAEKAAMIFKAQRTVASKLPDANCSVQEMKFNGAETCAAAVAQVKKDLRNYSSGQSSVPAAPPPYYPPTTSHLCDSSERLGVTYFECPPRYTNVLVDEIPRLEQPPDQLPSSPQQLDQQTPYYTDTSETSIAVASSSHYYDTPPDGYGNLSALLQQLRLDQ</sequence>
<protein>
    <submittedName>
        <fullName evidence="2">Putative myosin-i heavy chain-like protein</fullName>
    </submittedName>
</protein>
<evidence type="ECO:0000313" key="2">
    <source>
        <dbReference type="EMBL" id="JAI52876.1"/>
    </source>
</evidence>
<feature type="compositionally biased region" description="Low complexity" evidence="1">
    <location>
        <begin position="294"/>
        <end position="308"/>
    </location>
</feature>
<accession>A0A0P4VMH3</accession>
<proteinExistence type="evidence at transcript level"/>